<evidence type="ECO:0000256" key="3">
    <source>
        <dbReference type="ARBA" id="ARBA00012239"/>
    </source>
</evidence>
<name>A0A5C6ELV1_9BACT</name>
<evidence type="ECO:0000313" key="8">
    <source>
        <dbReference type="Proteomes" id="UP000317977"/>
    </source>
</evidence>
<dbReference type="EC" id="2.8.1.7" evidence="3"/>
<evidence type="ECO:0000256" key="5">
    <source>
        <dbReference type="ARBA" id="ARBA00050776"/>
    </source>
</evidence>
<protein>
    <recommendedName>
        <fullName evidence="3">cysteine desulfurase</fullName>
        <ecNumber evidence="3">2.8.1.7</ecNumber>
    </recommendedName>
</protein>
<dbReference type="Pfam" id="PF00266">
    <property type="entry name" value="Aminotran_5"/>
    <property type="match status" value="1"/>
</dbReference>
<comment type="caution">
    <text evidence="7">The sequence shown here is derived from an EMBL/GenBank/DDBJ whole genome shotgun (WGS) entry which is preliminary data.</text>
</comment>
<dbReference type="GO" id="GO:0031071">
    <property type="term" value="F:cysteine desulfurase activity"/>
    <property type="evidence" value="ECO:0007669"/>
    <property type="project" value="UniProtKB-EC"/>
</dbReference>
<dbReference type="SUPFAM" id="SSF53383">
    <property type="entry name" value="PLP-dependent transferases"/>
    <property type="match status" value="1"/>
</dbReference>
<dbReference type="RefSeq" id="WP_186776354.1">
    <property type="nucleotide sequence ID" value="NZ_SJPX01000004.1"/>
</dbReference>
<comment type="cofactor">
    <cofactor evidence="1">
        <name>pyridoxal 5'-phosphate</name>
        <dbReference type="ChEBI" id="CHEBI:597326"/>
    </cofactor>
</comment>
<keyword evidence="7" id="KW-0808">Transferase</keyword>
<dbReference type="InterPro" id="IPR016454">
    <property type="entry name" value="Cysteine_dSase"/>
</dbReference>
<proteinExistence type="inferred from homology"/>
<evidence type="ECO:0000256" key="2">
    <source>
        <dbReference type="ARBA" id="ARBA00010447"/>
    </source>
</evidence>
<evidence type="ECO:0000313" key="7">
    <source>
        <dbReference type="EMBL" id="TWU49107.1"/>
    </source>
</evidence>
<dbReference type="PIRSF" id="PIRSF005572">
    <property type="entry name" value="NifS"/>
    <property type="match status" value="1"/>
</dbReference>
<evidence type="ECO:0000259" key="6">
    <source>
        <dbReference type="Pfam" id="PF00266"/>
    </source>
</evidence>
<dbReference type="Gene3D" id="3.90.1150.10">
    <property type="entry name" value="Aspartate Aminotransferase, domain 1"/>
    <property type="match status" value="1"/>
</dbReference>
<reference evidence="7 8" key="1">
    <citation type="submission" date="2019-02" db="EMBL/GenBank/DDBJ databases">
        <title>Deep-cultivation of Planctomycetes and their phenomic and genomic characterization uncovers novel biology.</title>
        <authorList>
            <person name="Wiegand S."/>
            <person name="Jogler M."/>
            <person name="Boedeker C."/>
            <person name="Pinto D."/>
            <person name="Vollmers J."/>
            <person name="Rivas-Marin E."/>
            <person name="Kohn T."/>
            <person name="Peeters S.H."/>
            <person name="Heuer A."/>
            <person name="Rast P."/>
            <person name="Oberbeckmann S."/>
            <person name="Bunk B."/>
            <person name="Jeske O."/>
            <person name="Meyerdierks A."/>
            <person name="Storesund J.E."/>
            <person name="Kallscheuer N."/>
            <person name="Luecker S."/>
            <person name="Lage O.M."/>
            <person name="Pohl T."/>
            <person name="Merkel B.J."/>
            <person name="Hornburger P."/>
            <person name="Mueller R.-W."/>
            <person name="Bruemmer F."/>
            <person name="Labrenz M."/>
            <person name="Spormann A.M."/>
            <person name="Op Den Camp H."/>
            <person name="Overmann J."/>
            <person name="Amann R."/>
            <person name="Jetten M.S.M."/>
            <person name="Mascher T."/>
            <person name="Medema M.H."/>
            <person name="Devos D.P."/>
            <person name="Kaster A.-K."/>
            <person name="Ovreas L."/>
            <person name="Rohde M."/>
            <person name="Galperin M.Y."/>
            <person name="Jogler C."/>
        </authorList>
    </citation>
    <scope>NUCLEOTIDE SEQUENCE [LARGE SCALE GENOMIC DNA]</scope>
    <source>
        <strain evidence="7 8">Poly59</strain>
    </source>
</reference>
<dbReference type="Proteomes" id="UP000317977">
    <property type="component" value="Unassembled WGS sequence"/>
</dbReference>
<comment type="catalytic activity">
    <reaction evidence="5">
        <text>(sulfur carrier)-H + L-cysteine = (sulfur carrier)-SH + L-alanine</text>
        <dbReference type="Rhea" id="RHEA:43892"/>
        <dbReference type="Rhea" id="RHEA-COMP:14737"/>
        <dbReference type="Rhea" id="RHEA-COMP:14739"/>
        <dbReference type="ChEBI" id="CHEBI:29917"/>
        <dbReference type="ChEBI" id="CHEBI:35235"/>
        <dbReference type="ChEBI" id="CHEBI:57972"/>
        <dbReference type="ChEBI" id="CHEBI:64428"/>
        <dbReference type="EC" id="2.8.1.7"/>
    </reaction>
</comment>
<dbReference type="EMBL" id="SJPX01000004">
    <property type="protein sequence ID" value="TWU49107.1"/>
    <property type="molecule type" value="Genomic_DNA"/>
</dbReference>
<dbReference type="PANTHER" id="PTHR43586">
    <property type="entry name" value="CYSTEINE DESULFURASE"/>
    <property type="match status" value="1"/>
</dbReference>
<dbReference type="AlphaFoldDB" id="A0A5C6ELV1"/>
<evidence type="ECO:0000256" key="4">
    <source>
        <dbReference type="ARBA" id="ARBA00022898"/>
    </source>
</evidence>
<dbReference type="InterPro" id="IPR015422">
    <property type="entry name" value="PyrdxlP-dep_Trfase_small"/>
</dbReference>
<dbReference type="InterPro" id="IPR000192">
    <property type="entry name" value="Aminotrans_V_dom"/>
</dbReference>
<organism evidence="7 8">
    <name type="scientific">Rubripirellula reticaptiva</name>
    <dbReference type="NCBI Taxonomy" id="2528013"/>
    <lineage>
        <taxon>Bacteria</taxon>
        <taxon>Pseudomonadati</taxon>
        <taxon>Planctomycetota</taxon>
        <taxon>Planctomycetia</taxon>
        <taxon>Pirellulales</taxon>
        <taxon>Pirellulaceae</taxon>
        <taxon>Rubripirellula</taxon>
    </lineage>
</organism>
<gene>
    <name evidence="7" type="primary">csd_1</name>
    <name evidence="7" type="ORF">Poly59_37210</name>
</gene>
<sequence length="387" mass="40399">MSQRKRIYMDHAATSWPKPDIVLDAMDSFARHCGATAGRGGYDSAVASSNIIASARHTLGTIIGAPSDDCVSLQPSGTAALNAAIHGVLRPGDHVVTTAAEHNSVLRPLHHWQRNHNVRLTIVPTDSGGRVDADELIAAVADQTRLVTLTSASNVTGAIQPVEAVGKRLANHSAIFLCDAAQSFGTIAINAAHCCIDMLAAPGHKSSGGPAGTGFLYVAPRIHDQIVPMIQGGTGSQSESLEMPSSMPTMLEAGNLNVPAIAGWLETLKALSPDELANRTLHAAKTASLLHRSLRKISGITLHANSSDLPIASITSPDYSASDLSMILDSEFAIETRAGLHCAALIHDCIGTSPEGTLRISAGHTTTTQEIESVVAAIQQIVQPAAQ</sequence>
<feature type="domain" description="Aminotransferase class V" evidence="6">
    <location>
        <begin position="7"/>
        <end position="373"/>
    </location>
</feature>
<keyword evidence="4" id="KW-0663">Pyridoxal phosphate</keyword>
<dbReference type="PANTHER" id="PTHR43586:SF4">
    <property type="entry name" value="ISOPENICILLIN N EPIMERASE"/>
    <property type="match status" value="1"/>
</dbReference>
<dbReference type="Gene3D" id="3.40.640.10">
    <property type="entry name" value="Type I PLP-dependent aspartate aminotransferase-like (Major domain)"/>
    <property type="match status" value="1"/>
</dbReference>
<evidence type="ECO:0000256" key="1">
    <source>
        <dbReference type="ARBA" id="ARBA00001933"/>
    </source>
</evidence>
<comment type="similarity">
    <text evidence="2">Belongs to the class-V pyridoxal-phosphate-dependent aminotransferase family. Csd subfamily.</text>
</comment>
<keyword evidence="8" id="KW-1185">Reference proteome</keyword>
<dbReference type="InterPro" id="IPR015424">
    <property type="entry name" value="PyrdxlP-dep_Trfase"/>
</dbReference>
<dbReference type="InterPro" id="IPR015421">
    <property type="entry name" value="PyrdxlP-dep_Trfase_major"/>
</dbReference>
<accession>A0A5C6ELV1</accession>